<dbReference type="PANTHER" id="PTHR10924">
    <property type="entry name" value="MAJOR FACILITATOR SUPERFAMILY PROTEIN-RELATED"/>
    <property type="match status" value="1"/>
</dbReference>
<accession>A0ABM1VVZ7</accession>
<feature type="transmembrane region" description="Helical" evidence="6">
    <location>
        <begin position="326"/>
        <end position="351"/>
    </location>
</feature>
<feature type="transmembrane region" description="Helical" evidence="6">
    <location>
        <begin position="196"/>
        <end position="216"/>
    </location>
</feature>
<feature type="compositionally biased region" description="Polar residues" evidence="5">
    <location>
        <begin position="42"/>
        <end position="66"/>
    </location>
</feature>
<dbReference type="Proteomes" id="UP000694888">
    <property type="component" value="Unplaced"/>
</dbReference>
<evidence type="ECO:0000256" key="2">
    <source>
        <dbReference type="ARBA" id="ARBA00022692"/>
    </source>
</evidence>
<dbReference type="SUPFAM" id="SSF103473">
    <property type="entry name" value="MFS general substrate transporter"/>
    <property type="match status" value="1"/>
</dbReference>
<feature type="region of interest" description="Disordered" evidence="5">
    <location>
        <begin position="1"/>
        <end position="82"/>
    </location>
</feature>
<feature type="transmembrane region" description="Helical" evidence="6">
    <location>
        <begin position="142"/>
        <end position="162"/>
    </location>
</feature>
<gene>
    <name evidence="9" type="primary">LOC101863754</name>
</gene>
<dbReference type="InterPro" id="IPR020846">
    <property type="entry name" value="MFS_dom"/>
</dbReference>
<dbReference type="PROSITE" id="PS50850">
    <property type="entry name" value="MFS"/>
    <property type="match status" value="1"/>
</dbReference>
<evidence type="ECO:0000259" key="7">
    <source>
        <dbReference type="PROSITE" id="PS50850"/>
    </source>
</evidence>
<feature type="transmembrane region" description="Helical" evidence="6">
    <location>
        <begin position="488"/>
        <end position="509"/>
    </location>
</feature>
<keyword evidence="3 6" id="KW-1133">Transmembrane helix</keyword>
<keyword evidence="9" id="KW-0675">Receptor</keyword>
<dbReference type="CDD" id="cd17398">
    <property type="entry name" value="MFS_FLVCR_like"/>
    <property type="match status" value="1"/>
</dbReference>
<feature type="transmembrane region" description="Helical" evidence="6">
    <location>
        <begin position="371"/>
        <end position="389"/>
    </location>
</feature>
<feature type="transmembrane region" description="Helical" evidence="6">
    <location>
        <begin position="401"/>
        <end position="418"/>
    </location>
</feature>
<feature type="transmembrane region" description="Helical" evidence="6">
    <location>
        <begin position="269"/>
        <end position="289"/>
    </location>
</feature>
<comment type="subcellular location">
    <subcellularLocation>
        <location evidence="1">Membrane</location>
        <topology evidence="1">Multi-pass membrane protein</topology>
    </subcellularLocation>
</comment>
<keyword evidence="4 6" id="KW-0472">Membrane</keyword>
<dbReference type="InterPro" id="IPR011701">
    <property type="entry name" value="MFS"/>
</dbReference>
<proteinExistence type="predicted"/>
<dbReference type="Pfam" id="PF07690">
    <property type="entry name" value="MFS_1"/>
    <property type="match status" value="1"/>
</dbReference>
<evidence type="ECO:0000256" key="6">
    <source>
        <dbReference type="SAM" id="Phobius"/>
    </source>
</evidence>
<dbReference type="RefSeq" id="XP_035826589.1">
    <property type="nucleotide sequence ID" value="XM_035970696.1"/>
</dbReference>
<dbReference type="GeneID" id="101863754"/>
<name>A0ABM1VVZ7_APLCA</name>
<keyword evidence="8" id="KW-1185">Reference proteome</keyword>
<dbReference type="InterPro" id="IPR036259">
    <property type="entry name" value="MFS_trans_sf"/>
</dbReference>
<feature type="transmembrane region" description="Helical" evidence="6">
    <location>
        <begin position="94"/>
        <end position="112"/>
    </location>
</feature>
<sequence length="554" mass="59937">MATEASSIHSSQLPSPEQGVQDGTGKVNAAYEPDGTGVDIQMTDTAGQGQSDSKTPKSVDTGQNSIKLLGPDAGKGDKDGGFEEATPRVYKRRWLMLGLFCLYSFSNAYQWIHLNIIGNVLDKFYNESLPTDSYQRNTAIDWLSMIYMLAYIPIIFPATWLLDKRGLRTCCICGSLLNAVGAWLKCASVAEDRFALLLFAQTLCAIAQVFVLGIPARLAAVWFGPNQVSTATSIGVFGNQVGVAIGFVLPPMLVPNSDAMEDLSRDFYIMFYTTAGVTTVLFFLIIIFFKEKPPLPPSRAQQLAVEAATHENYFASLLRLIKNRGFVVLTIAYGINTGSFYAISTLLSPVVRYYFESIVGAQSAETNAGRIGLTIVLLGVAGAVVGGIWLDRTKTFKSTTIAIYVMSLAGMVAFTFTLDLGLLWVVYVTAGSLGFFMTGYLPVGFEFAAEITFPESEGTSSGLLNASAQTFGIIFTLGMRAMTESVSVLSANILVCVFLLLGAIMTAIIKPDYRRQEAGKQMVAEVLGQETEVIVEVPGAAIRDPKDELLVQNS</sequence>
<feature type="compositionally biased region" description="Polar residues" evidence="5">
    <location>
        <begin position="1"/>
        <end position="15"/>
    </location>
</feature>
<evidence type="ECO:0000256" key="3">
    <source>
        <dbReference type="ARBA" id="ARBA00022989"/>
    </source>
</evidence>
<reference evidence="9" key="1">
    <citation type="submission" date="2025-08" db="UniProtKB">
        <authorList>
            <consortium name="RefSeq"/>
        </authorList>
    </citation>
    <scope>IDENTIFICATION</scope>
</reference>
<keyword evidence="2 6" id="KW-0812">Transmembrane</keyword>
<evidence type="ECO:0000313" key="8">
    <source>
        <dbReference type="Proteomes" id="UP000694888"/>
    </source>
</evidence>
<evidence type="ECO:0000256" key="4">
    <source>
        <dbReference type="ARBA" id="ARBA00023136"/>
    </source>
</evidence>
<protein>
    <submittedName>
        <fullName evidence="9">Feline leukemia virus subgroup C receptor-related protein 2</fullName>
    </submittedName>
</protein>
<feature type="transmembrane region" description="Helical" evidence="6">
    <location>
        <begin position="424"/>
        <end position="443"/>
    </location>
</feature>
<organism evidence="8 9">
    <name type="scientific">Aplysia californica</name>
    <name type="common">California sea hare</name>
    <dbReference type="NCBI Taxonomy" id="6500"/>
    <lineage>
        <taxon>Eukaryota</taxon>
        <taxon>Metazoa</taxon>
        <taxon>Spiralia</taxon>
        <taxon>Lophotrochozoa</taxon>
        <taxon>Mollusca</taxon>
        <taxon>Gastropoda</taxon>
        <taxon>Heterobranchia</taxon>
        <taxon>Euthyneura</taxon>
        <taxon>Tectipleura</taxon>
        <taxon>Aplysiida</taxon>
        <taxon>Aplysioidea</taxon>
        <taxon>Aplysiidae</taxon>
        <taxon>Aplysia</taxon>
    </lineage>
</organism>
<evidence type="ECO:0000256" key="5">
    <source>
        <dbReference type="SAM" id="MobiDB-lite"/>
    </source>
</evidence>
<evidence type="ECO:0000256" key="1">
    <source>
        <dbReference type="ARBA" id="ARBA00004141"/>
    </source>
</evidence>
<dbReference type="Gene3D" id="1.20.1250.20">
    <property type="entry name" value="MFS general substrate transporter like domains"/>
    <property type="match status" value="2"/>
</dbReference>
<dbReference type="InterPro" id="IPR049680">
    <property type="entry name" value="FLVCR1-2_SLC49-like"/>
</dbReference>
<dbReference type="PANTHER" id="PTHR10924:SF4">
    <property type="entry name" value="GH15861P"/>
    <property type="match status" value="1"/>
</dbReference>
<feature type="domain" description="Major facilitator superfamily (MFS) profile" evidence="7">
    <location>
        <begin position="99"/>
        <end position="514"/>
    </location>
</feature>
<evidence type="ECO:0000313" key="9">
    <source>
        <dbReference type="RefSeq" id="XP_035826589.1"/>
    </source>
</evidence>